<organism evidence="8 9">
    <name type="scientific">Frankliniella fusca</name>
    <dbReference type="NCBI Taxonomy" id="407009"/>
    <lineage>
        <taxon>Eukaryota</taxon>
        <taxon>Metazoa</taxon>
        <taxon>Ecdysozoa</taxon>
        <taxon>Arthropoda</taxon>
        <taxon>Hexapoda</taxon>
        <taxon>Insecta</taxon>
        <taxon>Pterygota</taxon>
        <taxon>Neoptera</taxon>
        <taxon>Paraneoptera</taxon>
        <taxon>Thysanoptera</taxon>
        <taxon>Terebrantia</taxon>
        <taxon>Thripoidea</taxon>
        <taxon>Thripidae</taxon>
        <taxon>Frankliniella</taxon>
    </lineage>
</organism>
<dbReference type="InterPro" id="IPR004556">
    <property type="entry name" value="HemK-like"/>
</dbReference>
<dbReference type="InterPro" id="IPR007848">
    <property type="entry name" value="Small_mtfrase_dom"/>
</dbReference>
<keyword evidence="4" id="KW-0949">S-adenosyl-L-methionine</keyword>
<evidence type="ECO:0000256" key="1">
    <source>
        <dbReference type="ARBA" id="ARBA00012771"/>
    </source>
</evidence>
<reference evidence="8" key="2">
    <citation type="journal article" date="2023" name="BMC Genomics">
        <title>Pest status, molecular evolution, and epigenetic factors derived from the genome assembly of Frankliniella fusca, a thysanopteran phytovirus vector.</title>
        <authorList>
            <person name="Catto M.A."/>
            <person name="Labadie P.E."/>
            <person name="Jacobson A.L."/>
            <person name="Kennedy G.G."/>
            <person name="Srinivasan R."/>
            <person name="Hunt B.G."/>
        </authorList>
    </citation>
    <scope>NUCLEOTIDE SEQUENCE</scope>
    <source>
        <strain evidence="8">PL_HMW_Pooled</strain>
    </source>
</reference>
<feature type="domain" description="Methyltransferase small" evidence="6">
    <location>
        <begin position="187"/>
        <end position="272"/>
    </location>
</feature>
<dbReference type="InterPro" id="IPR002052">
    <property type="entry name" value="DNA_methylase_N6_adenine_CS"/>
</dbReference>
<dbReference type="Pfam" id="PF17827">
    <property type="entry name" value="PrmC_N"/>
    <property type="match status" value="1"/>
</dbReference>
<dbReference type="PANTHER" id="PTHR18895">
    <property type="entry name" value="HEMK METHYLTRANSFERASE"/>
    <property type="match status" value="1"/>
</dbReference>
<sequence>MAFSIRALARPCLGLITDLSVSSRILMRPVEFPKDFPTVRLLSPLSSSARSGVPGVESSNNTIAAVLSKWEKKFEDEGIAEPKDSVRNIVLHVMGGKTFSELDQHSGVEMTPEELLETDRLCECRLARMPVQYIIGEWEFRGINLKMVPPVFIPRPETEILVDVVIAALPHGKECDNCSIAEGCHVHVLEVGSGCGAVSLSLIKEHPKVYCTAVDQSTTACRLTQENAIAAGFARRINVIHAKLSEDGTFNKALGQDKFDLIVSNPPYVLSKDMLALQPEIKLYEDLRALDGGVDGLRLIRPLIKIASKLLRHKGRLVMEVDPSHPEAIKKWISEEEQSDLRLKYEATHQDYSHKPRFVQLIKMKTA</sequence>
<evidence type="ECO:0000259" key="6">
    <source>
        <dbReference type="Pfam" id="PF05175"/>
    </source>
</evidence>
<protein>
    <recommendedName>
        <fullName evidence="1">peptide chain release factor N(5)-glutamine methyltransferase</fullName>
        <ecNumber evidence="1">2.1.1.297</ecNumber>
    </recommendedName>
</protein>
<keyword evidence="3" id="KW-0808">Transferase</keyword>
<dbReference type="CDD" id="cd02440">
    <property type="entry name" value="AdoMet_MTases"/>
    <property type="match status" value="1"/>
</dbReference>
<evidence type="ECO:0000259" key="7">
    <source>
        <dbReference type="Pfam" id="PF17827"/>
    </source>
</evidence>
<proteinExistence type="predicted"/>
<dbReference type="GO" id="GO:0032259">
    <property type="term" value="P:methylation"/>
    <property type="evidence" value="ECO:0007669"/>
    <property type="project" value="UniProtKB-KW"/>
</dbReference>
<dbReference type="PANTHER" id="PTHR18895:SF74">
    <property type="entry name" value="MTRF1L RELEASE FACTOR GLUTAMINE METHYLTRANSFERASE"/>
    <property type="match status" value="1"/>
</dbReference>
<keyword evidence="9" id="KW-1185">Reference proteome</keyword>
<dbReference type="PROSITE" id="PS00092">
    <property type="entry name" value="N6_MTASE"/>
    <property type="match status" value="1"/>
</dbReference>
<dbReference type="InterPro" id="IPR029063">
    <property type="entry name" value="SAM-dependent_MTases_sf"/>
</dbReference>
<dbReference type="NCBIfam" id="TIGR00536">
    <property type="entry name" value="hemK_fam"/>
    <property type="match status" value="1"/>
</dbReference>
<evidence type="ECO:0000256" key="5">
    <source>
        <dbReference type="ARBA" id="ARBA00048391"/>
    </source>
</evidence>
<dbReference type="InterPro" id="IPR050320">
    <property type="entry name" value="N5-glutamine_MTase"/>
</dbReference>
<keyword evidence="2 8" id="KW-0489">Methyltransferase</keyword>
<accession>A0AAE1HFH2</accession>
<dbReference type="Pfam" id="PF05175">
    <property type="entry name" value="MTS"/>
    <property type="match status" value="1"/>
</dbReference>
<feature type="domain" description="Release factor glutamine methyltransferase N-terminal" evidence="7">
    <location>
        <begin position="66"/>
        <end position="136"/>
    </location>
</feature>
<comment type="caution">
    <text evidence="8">The sequence shown here is derived from an EMBL/GenBank/DDBJ whole genome shotgun (WGS) entry which is preliminary data.</text>
</comment>
<dbReference type="Gene3D" id="1.10.8.10">
    <property type="entry name" value="DNA helicase RuvA subunit, C-terminal domain"/>
    <property type="match status" value="1"/>
</dbReference>
<dbReference type="InterPro" id="IPR040758">
    <property type="entry name" value="PrmC_N"/>
</dbReference>
<dbReference type="SUPFAM" id="SSF53335">
    <property type="entry name" value="S-adenosyl-L-methionine-dependent methyltransferases"/>
    <property type="match status" value="1"/>
</dbReference>
<dbReference type="EC" id="2.1.1.297" evidence="1"/>
<gene>
    <name evidence="8" type="ORF">KUF71_008793</name>
</gene>
<reference evidence="8" key="1">
    <citation type="submission" date="2021-07" db="EMBL/GenBank/DDBJ databases">
        <authorList>
            <person name="Catto M.A."/>
            <person name="Jacobson A."/>
            <person name="Kennedy G."/>
            <person name="Labadie P."/>
            <person name="Hunt B.G."/>
            <person name="Srinivasan R."/>
        </authorList>
    </citation>
    <scope>NUCLEOTIDE SEQUENCE</scope>
    <source>
        <strain evidence="8">PL_HMW_Pooled</strain>
        <tissue evidence="8">Head</tissue>
    </source>
</reference>
<comment type="catalytic activity">
    <reaction evidence="5">
        <text>L-glutaminyl-[peptide chain release factor] + S-adenosyl-L-methionine = N(5)-methyl-L-glutaminyl-[peptide chain release factor] + S-adenosyl-L-homocysteine + H(+)</text>
        <dbReference type="Rhea" id="RHEA:42896"/>
        <dbReference type="Rhea" id="RHEA-COMP:10271"/>
        <dbReference type="Rhea" id="RHEA-COMP:10272"/>
        <dbReference type="ChEBI" id="CHEBI:15378"/>
        <dbReference type="ChEBI" id="CHEBI:30011"/>
        <dbReference type="ChEBI" id="CHEBI:57856"/>
        <dbReference type="ChEBI" id="CHEBI:59789"/>
        <dbReference type="ChEBI" id="CHEBI:61891"/>
        <dbReference type="EC" id="2.1.1.297"/>
    </reaction>
</comment>
<evidence type="ECO:0000313" key="9">
    <source>
        <dbReference type="Proteomes" id="UP001219518"/>
    </source>
</evidence>
<dbReference type="EMBL" id="JAHWGI010000980">
    <property type="protein sequence ID" value="KAK3919666.1"/>
    <property type="molecule type" value="Genomic_DNA"/>
</dbReference>
<name>A0AAE1HFH2_9NEOP</name>
<dbReference type="Gene3D" id="3.40.50.150">
    <property type="entry name" value="Vaccinia Virus protein VP39"/>
    <property type="match status" value="1"/>
</dbReference>
<dbReference type="GO" id="GO:0102559">
    <property type="term" value="F:peptide chain release factor N(5)-glutamine methyltransferase activity"/>
    <property type="evidence" value="ECO:0007669"/>
    <property type="project" value="UniProtKB-EC"/>
</dbReference>
<evidence type="ECO:0000313" key="8">
    <source>
        <dbReference type="EMBL" id="KAK3919666.1"/>
    </source>
</evidence>
<evidence type="ECO:0000256" key="3">
    <source>
        <dbReference type="ARBA" id="ARBA00022679"/>
    </source>
</evidence>
<dbReference type="GO" id="GO:0005739">
    <property type="term" value="C:mitochondrion"/>
    <property type="evidence" value="ECO:0007669"/>
    <property type="project" value="TreeGrafter"/>
</dbReference>
<evidence type="ECO:0000256" key="2">
    <source>
        <dbReference type="ARBA" id="ARBA00022603"/>
    </source>
</evidence>
<dbReference type="AlphaFoldDB" id="A0AAE1HFH2"/>
<dbReference type="GO" id="GO:0003676">
    <property type="term" value="F:nucleic acid binding"/>
    <property type="evidence" value="ECO:0007669"/>
    <property type="project" value="InterPro"/>
</dbReference>
<dbReference type="Proteomes" id="UP001219518">
    <property type="component" value="Unassembled WGS sequence"/>
</dbReference>
<evidence type="ECO:0000256" key="4">
    <source>
        <dbReference type="ARBA" id="ARBA00022691"/>
    </source>
</evidence>